<dbReference type="CTD" id="100130274"/>
<dbReference type="InterPro" id="IPR032777">
    <property type="entry name" value="DUF4515"/>
</dbReference>
<accession>A0A3B3QK70</accession>
<proteinExistence type="predicted"/>
<dbReference type="Proteomes" id="UP000261540">
    <property type="component" value="Unplaced"/>
</dbReference>
<feature type="region of interest" description="Disordered" evidence="3">
    <location>
        <begin position="1"/>
        <end position="42"/>
    </location>
</feature>
<sequence>MAKGHRLPARISAMSKGQAAGDLPTGAGSAGGAVQAGSDQDGFQQRHYDTLTDTWNQLKRRAEMLRRENEWLKKETEQTTTESQEYVSFVSRKTEILQSAIEALKEQNRQEVERLRKQREAELQKHTEKVNELKRRILEKESEICHLKAEIAELSEFKNQHQQQQLGRISELQGQLEAMYGSHAVEVRVQMADCRNKKAEYEKQARQAVEVFTRAANREAVRSMMAQMQQVSQENQSLQGELQQLIQRTHALRSRRDQLQARRQQLLLEKEYAQVVRRQRARPEEGSDVPPGQ</sequence>
<feature type="domain" description="DUF4515" evidence="4">
    <location>
        <begin position="82"/>
        <end position="274"/>
    </location>
</feature>
<keyword evidence="1 2" id="KW-0175">Coiled coil</keyword>
<evidence type="ECO:0000256" key="3">
    <source>
        <dbReference type="SAM" id="MobiDB-lite"/>
    </source>
</evidence>
<name>A0A3B3QK70_9TELE</name>
<organism evidence="5 6">
    <name type="scientific">Paramormyrops kingsleyae</name>
    <dbReference type="NCBI Taxonomy" id="1676925"/>
    <lineage>
        <taxon>Eukaryota</taxon>
        <taxon>Metazoa</taxon>
        <taxon>Chordata</taxon>
        <taxon>Craniata</taxon>
        <taxon>Vertebrata</taxon>
        <taxon>Euteleostomi</taxon>
        <taxon>Actinopterygii</taxon>
        <taxon>Neopterygii</taxon>
        <taxon>Teleostei</taxon>
        <taxon>Osteoglossocephala</taxon>
        <taxon>Osteoglossomorpha</taxon>
        <taxon>Osteoglossiformes</taxon>
        <taxon>Mormyridae</taxon>
        <taxon>Paramormyrops</taxon>
    </lineage>
</organism>
<evidence type="ECO:0000256" key="2">
    <source>
        <dbReference type="SAM" id="Coils"/>
    </source>
</evidence>
<evidence type="ECO:0000256" key="1">
    <source>
        <dbReference type="ARBA" id="ARBA00023054"/>
    </source>
</evidence>
<protein>
    <submittedName>
        <fullName evidence="5">Coiled-coil domain containing 166</fullName>
    </submittedName>
</protein>
<dbReference type="PANTHER" id="PTHR14845">
    <property type="entry name" value="COILED-COIL DOMAIN-CONTAINING 166"/>
    <property type="match status" value="1"/>
</dbReference>
<dbReference type="Ensembl" id="ENSPKIT00000029824.1">
    <property type="protein sequence ID" value="ENSPKIP00000005811.1"/>
    <property type="gene ID" value="ENSPKIG00000022344.1"/>
</dbReference>
<keyword evidence="6" id="KW-1185">Reference proteome</keyword>
<feature type="coiled-coil region" evidence="2">
    <location>
        <begin position="184"/>
        <end position="269"/>
    </location>
</feature>
<reference evidence="5" key="1">
    <citation type="submission" date="2025-08" db="UniProtKB">
        <authorList>
            <consortium name="Ensembl"/>
        </authorList>
    </citation>
    <scope>IDENTIFICATION</scope>
</reference>
<evidence type="ECO:0000313" key="6">
    <source>
        <dbReference type="Proteomes" id="UP000261540"/>
    </source>
</evidence>
<feature type="coiled-coil region" evidence="2">
    <location>
        <begin position="48"/>
        <end position="143"/>
    </location>
</feature>
<evidence type="ECO:0000259" key="4">
    <source>
        <dbReference type="Pfam" id="PF14988"/>
    </source>
</evidence>
<dbReference type="KEGG" id="pki:111857378"/>
<feature type="compositionally biased region" description="Low complexity" evidence="3">
    <location>
        <begin position="32"/>
        <end position="42"/>
    </location>
</feature>
<dbReference type="Pfam" id="PF14988">
    <property type="entry name" value="DUF4515"/>
    <property type="match status" value="1"/>
</dbReference>
<dbReference type="GeneTree" id="ENSGT00960000187089"/>
<reference evidence="5" key="2">
    <citation type="submission" date="2025-09" db="UniProtKB">
        <authorList>
            <consortium name="Ensembl"/>
        </authorList>
    </citation>
    <scope>IDENTIFICATION</scope>
</reference>
<dbReference type="OrthoDB" id="2129492at2759"/>
<dbReference type="AlphaFoldDB" id="A0A3B3QK70"/>
<dbReference type="PANTHER" id="PTHR14845:SF0">
    <property type="entry name" value="DUF4515 DOMAIN-CONTAINING PROTEIN"/>
    <property type="match status" value="1"/>
</dbReference>
<evidence type="ECO:0000313" key="5">
    <source>
        <dbReference type="Ensembl" id="ENSPKIP00000005811.1"/>
    </source>
</evidence>
<dbReference type="STRING" id="1676925.ENSPKIP00000005811"/>